<organism evidence="1">
    <name type="scientific">Trichophyton rubrum CBS 288.86</name>
    <dbReference type="NCBI Taxonomy" id="1215330"/>
    <lineage>
        <taxon>Eukaryota</taxon>
        <taxon>Fungi</taxon>
        <taxon>Dikarya</taxon>
        <taxon>Ascomycota</taxon>
        <taxon>Pezizomycotina</taxon>
        <taxon>Eurotiomycetes</taxon>
        <taxon>Eurotiomycetidae</taxon>
        <taxon>Onygenales</taxon>
        <taxon>Arthrodermataceae</taxon>
        <taxon>Trichophyton</taxon>
    </lineage>
</organism>
<protein>
    <submittedName>
        <fullName evidence="1">Uncharacterized protein</fullName>
    </submittedName>
</protein>
<dbReference type="AlphaFoldDB" id="A0A022VRW3"/>
<gene>
    <name evidence="1" type="ORF">H103_07730</name>
</gene>
<name>A0A022VRW3_TRIRU</name>
<proteinExistence type="predicted"/>
<accession>A0A022VRW3</accession>
<dbReference type="Proteomes" id="UP000023758">
    <property type="component" value="Unassembled WGS sequence"/>
</dbReference>
<reference evidence="1" key="1">
    <citation type="submission" date="2014-02" db="EMBL/GenBank/DDBJ databases">
        <title>The Genome Sequence of Trichophyton rubrum (morphotype fischeri) CBS 288.86.</title>
        <authorList>
            <consortium name="The Broad Institute Genomics Platform"/>
            <person name="Cuomo C.A."/>
            <person name="White T.C."/>
            <person name="Graser Y."/>
            <person name="Martinez-Rossi N."/>
            <person name="Heitman J."/>
            <person name="Young S.K."/>
            <person name="Zeng Q."/>
            <person name="Gargeya S."/>
            <person name="Abouelleil A."/>
            <person name="Alvarado L."/>
            <person name="Chapman S.B."/>
            <person name="Gainer-Dewar J."/>
            <person name="Goldberg J."/>
            <person name="Griggs A."/>
            <person name="Gujja S."/>
            <person name="Hansen M."/>
            <person name="Howarth C."/>
            <person name="Imamovic A."/>
            <person name="Larimer J."/>
            <person name="Martinez D."/>
            <person name="Murphy C."/>
            <person name="Pearson M.D."/>
            <person name="Persinoti G."/>
            <person name="Poon T."/>
            <person name="Priest M."/>
            <person name="Roberts A.D."/>
            <person name="Saif S."/>
            <person name="Shea T.D."/>
            <person name="Sykes S.N."/>
            <person name="Wortman J."/>
            <person name="Nusbaum C."/>
            <person name="Birren B."/>
        </authorList>
    </citation>
    <scope>NUCLEOTIDE SEQUENCE [LARGE SCALE GENOMIC DNA]</scope>
    <source>
        <strain evidence="1">CBS 288.86</strain>
    </source>
</reference>
<dbReference type="EMBL" id="KK207923">
    <property type="protein sequence ID" value="EZF48629.1"/>
    <property type="molecule type" value="Genomic_DNA"/>
</dbReference>
<sequence length="165" mass="18410">MLHAKRDVHAAVCFPFSLSVQPPITVVHSPKVQDLVSGRILRISQESMQLCPYTHMCGLSASECMYLNVWSAPDVIHRACILCANGQTPNEAKANIQGANDIMPKVSHNFLPSSRACCWFILHYKRERRKGGKGQSRNREHGLILHALSIPLKHILYFGLTSPTP</sequence>
<dbReference type="HOGENOM" id="CLU_1611986_0_0_1"/>
<evidence type="ECO:0000313" key="1">
    <source>
        <dbReference type="EMBL" id="EZF48629.1"/>
    </source>
</evidence>